<accession>A0A6A7B6D0</accession>
<proteinExistence type="inferred from homology"/>
<evidence type="ECO:0000259" key="2">
    <source>
        <dbReference type="Pfam" id="PF13460"/>
    </source>
</evidence>
<gene>
    <name evidence="3" type="ORF">T440DRAFT_450222</name>
</gene>
<dbReference type="SUPFAM" id="SSF51735">
    <property type="entry name" value="NAD(P)-binding Rossmann-fold domains"/>
    <property type="match status" value="1"/>
</dbReference>
<sequence>MTIPLNIGVIGPAGFGGSYLCVELLNRGHNVQGISRFPERLGTHQRYTTRSVDISTAPTEDIADAFKGVDVLINQCGPHTSGENALVYQPFLELTRKIVLAIRAAQVPYFIMIGGCGSLHMPGKPYQSVCESPDWWLAYRRGIADSHAHVSYMEERLGSLGTNLRDYRNARAKLKSPHNLIVHKAQEARRLVTEYEAAFTKNDRALTFVTACRTSFMFFDGNTAFRWTYVSPSALYRPGKRTGFYEILFDELALKPKSPGHDALEGRLHGITAADLAIAIADEAEKQEKVGRHWTAYADLSDDTPHPSYVSI</sequence>
<dbReference type="AlphaFoldDB" id="A0A6A7B6D0"/>
<evidence type="ECO:0000313" key="3">
    <source>
        <dbReference type="EMBL" id="KAF2850844.1"/>
    </source>
</evidence>
<protein>
    <submittedName>
        <fullName evidence="3">NAD(P)-binding protein</fullName>
    </submittedName>
</protein>
<name>A0A6A7B6D0_9PLEO</name>
<dbReference type="EMBL" id="MU006305">
    <property type="protein sequence ID" value="KAF2850844.1"/>
    <property type="molecule type" value="Genomic_DNA"/>
</dbReference>
<dbReference type="Pfam" id="PF13460">
    <property type="entry name" value="NAD_binding_10"/>
    <property type="match status" value="1"/>
</dbReference>
<comment type="similarity">
    <text evidence="1">Belongs to the avfA family.</text>
</comment>
<feature type="domain" description="NAD(P)-binding" evidence="2">
    <location>
        <begin position="14"/>
        <end position="124"/>
    </location>
</feature>
<reference evidence="3" key="1">
    <citation type="submission" date="2020-01" db="EMBL/GenBank/DDBJ databases">
        <authorList>
            <consortium name="DOE Joint Genome Institute"/>
            <person name="Haridas S."/>
            <person name="Albert R."/>
            <person name="Binder M."/>
            <person name="Bloem J."/>
            <person name="Labutti K."/>
            <person name="Salamov A."/>
            <person name="Andreopoulos B."/>
            <person name="Baker S.E."/>
            <person name="Barry K."/>
            <person name="Bills G."/>
            <person name="Bluhm B.H."/>
            <person name="Cannon C."/>
            <person name="Castanera R."/>
            <person name="Culley D.E."/>
            <person name="Daum C."/>
            <person name="Ezra D."/>
            <person name="Gonzalez J.B."/>
            <person name="Henrissat B."/>
            <person name="Kuo A."/>
            <person name="Liang C."/>
            <person name="Lipzen A."/>
            <person name="Lutzoni F."/>
            <person name="Magnuson J."/>
            <person name="Mondo S."/>
            <person name="Nolan M."/>
            <person name="Ohm R."/>
            <person name="Pangilinan J."/>
            <person name="Park H.-J."/>
            <person name="Ramirez L."/>
            <person name="Alfaro M."/>
            <person name="Sun H."/>
            <person name="Tritt A."/>
            <person name="Yoshinaga Y."/>
            <person name="Zwiers L.-H."/>
            <person name="Turgeon B.G."/>
            <person name="Goodwin S.B."/>
            <person name="Spatafora J.W."/>
            <person name="Crous P.W."/>
            <person name="Grigoriev I.V."/>
        </authorList>
    </citation>
    <scope>NUCLEOTIDE SEQUENCE</scope>
    <source>
        <strain evidence="3">IPT5</strain>
    </source>
</reference>
<organism evidence="3 4">
    <name type="scientific">Plenodomus tracheiphilus IPT5</name>
    <dbReference type="NCBI Taxonomy" id="1408161"/>
    <lineage>
        <taxon>Eukaryota</taxon>
        <taxon>Fungi</taxon>
        <taxon>Dikarya</taxon>
        <taxon>Ascomycota</taxon>
        <taxon>Pezizomycotina</taxon>
        <taxon>Dothideomycetes</taxon>
        <taxon>Pleosporomycetidae</taxon>
        <taxon>Pleosporales</taxon>
        <taxon>Pleosporineae</taxon>
        <taxon>Leptosphaeriaceae</taxon>
        <taxon>Plenodomus</taxon>
    </lineage>
</organism>
<dbReference type="PANTHER" id="PTHR43355:SF2">
    <property type="entry name" value="FLAVIN REDUCTASE (NADPH)"/>
    <property type="match status" value="1"/>
</dbReference>
<dbReference type="Gene3D" id="3.40.50.720">
    <property type="entry name" value="NAD(P)-binding Rossmann-like Domain"/>
    <property type="match status" value="1"/>
</dbReference>
<dbReference type="PANTHER" id="PTHR43355">
    <property type="entry name" value="FLAVIN REDUCTASE (NADPH)"/>
    <property type="match status" value="1"/>
</dbReference>
<dbReference type="InterPro" id="IPR016040">
    <property type="entry name" value="NAD(P)-bd_dom"/>
</dbReference>
<dbReference type="GO" id="GO:0016646">
    <property type="term" value="F:oxidoreductase activity, acting on the CH-NH group of donors, NAD or NADP as acceptor"/>
    <property type="evidence" value="ECO:0007669"/>
    <property type="project" value="TreeGrafter"/>
</dbReference>
<keyword evidence="4" id="KW-1185">Reference proteome</keyword>
<dbReference type="InterPro" id="IPR036291">
    <property type="entry name" value="NAD(P)-bd_dom_sf"/>
</dbReference>
<dbReference type="OrthoDB" id="3719450at2759"/>
<evidence type="ECO:0000256" key="1">
    <source>
        <dbReference type="ARBA" id="ARBA00038376"/>
    </source>
</evidence>
<dbReference type="InterPro" id="IPR051606">
    <property type="entry name" value="Polyketide_Oxido-like"/>
</dbReference>
<evidence type="ECO:0000313" key="4">
    <source>
        <dbReference type="Proteomes" id="UP000799423"/>
    </source>
</evidence>
<dbReference type="Proteomes" id="UP000799423">
    <property type="component" value="Unassembled WGS sequence"/>
</dbReference>